<evidence type="ECO:0008006" key="5">
    <source>
        <dbReference type="Google" id="ProtNLM"/>
    </source>
</evidence>
<feature type="region of interest" description="Disordered" evidence="1">
    <location>
        <begin position="323"/>
        <end position="371"/>
    </location>
</feature>
<evidence type="ECO:0000256" key="2">
    <source>
        <dbReference type="SAM" id="SignalP"/>
    </source>
</evidence>
<evidence type="ECO:0000256" key="1">
    <source>
        <dbReference type="SAM" id="MobiDB-lite"/>
    </source>
</evidence>
<proteinExistence type="predicted"/>
<dbReference type="AlphaFoldDB" id="A0A0C2WYS8"/>
<feature type="chain" id="PRO_5002158312" description="Carbohydrate-binding module family 19 domain-containing protein" evidence="2">
    <location>
        <begin position="19"/>
        <end position="472"/>
    </location>
</feature>
<gene>
    <name evidence="3" type="ORF">M408DRAFT_327494</name>
</gene>
<dbReference type="Proteomes" id="UP000054097">
    <property type="component" value="Unassembled WGS sequence"/>
</dbReference>
<evidence type="ECO:0000313" key="4">
    <source>
        <dbReference type="Proteomes" id="UP000054097"/>
    </source>
</evidence>
<reference evidence="4" key="2">
    <citation type="submission" date="2015-01" db="EMBL/GenBank/DDBJ databases">
        <title>Evolutionary Origins and Diversification of the Mycorrhizal Mutualists.</title>
        <authorList>
            <consortium name="DOE Joint Genome Institute"/>
            <consortium name="Mycorrhizal Genomics Consortium"/>
            <person name="Kohler A."/>
            <person name="Kuo A."/>
            <person name="Nagy L.G."/>
            <person name="Floudas D."/>
            <person name="Copeland A."/>
            <person name="Barry K.W."/>
            <person name="Cichocki N."/>
            <person name="Veneault-Fourrey C."/>
            <person name="LaButti K."/>
            <person name="Lindquist E.A."/>
            <person name="Lipzen A."/>
            <person name="Lundell T."/>
            <person name="Morin E."/>
            <person name="Murat C."/>
            <person name="Riley R."/>
            <person name="Ohm R."/>
            <person name="Sun H."/>
            <person name="Tunlid A."/>
            <person name="Henrissat B."/>
            <person name="Grigoriev I.V."/>
            <person name="Hibbett D.S."/>
            <person name="Martin F."/>
        </authorList>
    </citation>
    <scope>NUCLEOTIDE SEQUENCE [LARGE SCALE GENOMIC DNA]</scope>
    <source>
        <strain evidence="4">MAFF 305830</strain>
    </source>
</reference>
<dbReference type="OrthoDB" id="2362516at2759"/>
<sequence>MLALYTTIALAAVSSVSGAPLMKRIAQNIPESTAQWEQACLAAGGGQQCNPLSVAAFSTLLAAPGPCAQQDAADNMIDLALTLQNNAEMIRLTQIFRQQPRNAPDSLSVLYCQQAPRNSQLDGLFQCQFQGVNDNVFTGQVALGAPGTIPFGKNSALSPPGSCPANPGGKIADGTQLVAIAGVSPGVGNNGNNNNNNGNNGNNGNNNNNTPPVAAAPAPAASSPATNPAPTAPAANQGNGGFQLQNALDAQALNAGFDSLAEGSPCTVGQNACINGNFAQCPFGSFVTTGCSGGTVCFALPLVNKAGTSITCTTNDDANRRFEAAGASGGPKGNGSGNNNGNNNNAAAAAPAQAPAPAPAPAPVAAAPAPAANQGNGGFQLQNALDAQALNVRFESLAVGSPCTVGENACIDGNFAQCPNGVFVTTGCAGGTTCLALPLVNKAGTSITCTTNDDAARRFEAAGASGGPTGRK</sequence>
<evidence type="ECO:0000313" key="3">
    <source>
        <dbReference type="EMBL" id="KIM31233.1"/>
    </source>
</evidence>
<accession>A0A0C2WYS8</accession>
<dbReference type="HOGENOM" id="CLU_038844_0_0_1"/>
<feature type="compositionally biased region" description="Gly residues" evidence="1">
    <location>
        <begin position="327"/>
        <end position="338"/>
    </location>
</feature>
<feature type="compositionally biased region" description="Low complexity" evidence="1">
    <location>
        <begin position="339"/>
        <end position="353"/>
    </location>
</feature>
<keyword evidence="4" id="KW-1185">Reference proteome</keyword>
<reference evidence="3 4" key="1">
    <citation type="submission" date="2014-04" db="EMBL/GenBank/DDBJ databases">
        <authorList>
            <consortium name="DOE Joint Genome Institute"/>
            <person name="Kuo A."/>
            <person name="Zuccaro A."/>
            <person name="Kohler A."/>
            <person name="Nagy L.G."/>
            <person name="Floudas D."/>
            <person name="Copeland A."/>
            <person name="Barry K.W."/>
            <person name="Cichocki N."/>
            <person name="Veneault-Fourrey C."/>
            <person name="LaButti K."/>
            <person name="Lindquist E.A."/>
            <person name="Lipzen A."/>
            <person name="Lundell T."/>
            <person name="Morin E."/>
            <person name="Murat C."/>
            <person name="Sun H."/>
            <person name="Tunlid A."/>
            <person name="Henrissat B."/>
            <person name="Grigoriev I.V."/>
            <person name="Hibbett D.S."/>
            <person name="Martin F."/>
            <person name="Nordberg H.P."/>
            <person name="Cantor M.N."/>
            <person name="Hua S.X."/>
        </authorList>
    </citation>
    <scope>NUCLEOTIDE SEQUENCE [LARGE SCALE GENOMIC DNA]</scope>
    <source>
        <strain evidence="3 4">MAFF 305830</strain>
    </source>
</reference>
<name>A0A0C2WYS8_SERVB</name>
<feature type="signal peptide" evidence="2">
    <location>
        <begin position="1"/>
        <end position="18"/>
    </location>
</feature>
<dbReference type="EMBL" id="KN824282">
    <property type="protein sequence ID" value="KIM31233.1"/>
    <property type="molecule type" value="Genomic_DNA"/>
</dbReference>
<keyword evidence="2" id="KW-0732">Signal</keyword>
<protein>
    <recommendedName>
        <fullName evidence="5">Carbohydrate-binding module family 19 domain-containing protein</fullName>
    </recommendedName>
</protein>
<feature type="region of interest" description="Disordered" evidence="1">
    <location>
        <begin position="182"/>
        <end position="242"/>
    </location>
</feature>
<organism evidence="3 4">
    <name type="scientific">Serendipita vermifera MAFF 305830</name>
    <dbReference type="NCBI Taxonomy" id="933852"/>
    <lineage>
        <taxon>Eukaryota</taxon>
        <taxon>Fungi</taxon>
        <taxon>Dikarya</taxon>
        <taxon>Basidiomycota</taxon>
        <taxon>Agaricomycotina</taxon>
        <taxon>Agaricomycetes</taxon>
        <taxon>Sebacinales</taxon>
        <taxon>Serendipitaceae</taxon>
        <taxon>Serendipita</taxon>
    </lineage>
</organism>